<dbReference type="InterPro" id="IPR036097">
    <property type="entry name" value="HisK_dim/P_sf"/>
</dbReference>
<evidence type="ECO:0000256" key="3">
    <source>
        <dbReference type="ARBA" id="ARBA00022679"/>
    </source>
</evidence>
<dbReference type="SUPFAM" id="SSF47384">
    <property type="entry name" value="Homodimeric domain of signal transducing histidine kinase"/>
    <property type="match status" value="1"/>
</dbReference>
<evidence type="ECO:0000313" key="7">
    <source>
        <dbReference type="EMBL" id="CAB5684754.1"/>
    </source>
</evidence>
<comment type="catalytic activity">
    <reaction evidence="1">
        <text>ATP + protein L-histidine = ADP + protein N-phospho-L-histidine.</text>
        <dbReference type="EC" id="2.7.13.3"/>
    </reaction>
</comment>
<dbReference type="EC" id="2.7.13.3" evidence="2"/>
<dbReference type="Proteomes" id="UP000834458">
    <property type="component" value="Unassembled WGS sequence"/>
</dbReference>
<keyword evidence="5" id="KW-0175">Coiled coil</keyword>
<feature type="domain" description="Histidine kinase" evidence="6">
    <location>
        <begin position="36"/>
        <end position="259"/>
    </location>
</feature>
<protein>
    <recommendedName>
        <fullName evidence="2">histidine kinase</fullName>
        <ecNumber evidence="2">2.7.13.3</ecNumber>
    </recommendedName>
</protein>
<evidence type="ECO:0000313" key="8">
    <source>
        <dbReference type="Proteomes" id="UP000834458"/>
    </source>
</evidence>
<dbReference type="GO" id="GO:0030295">
    <property type="term" value="F:protein kinase activator activity"/>
    <property type="evidence" value="ECO:0007669"/>
    <property type="project" value="TreeGrafter"/>
</dbReference>
<dbReference type="Gene3D" id="1.10.287.130">
    <property type="match status" value="1"/>
</dbReference>
<name>A0AA35D700_9BURK</name>
<evidence type="ECO:0000256" key="1">
    <source>
        <dbReference type="ARBA" id="ARBA00000085"/>
    </source>
</evidence>
<keyword evidence="3 7" id="KW-0808">Transferase</keyword>
<dbReference type="InterPro" id="IPR050351">
    <property type="entry name" value="BphY/WalK/GraS-like"/>
</dbReference>
<proteinExistence type="predicted"/>
<dbReference type="EMBL" id="CAHPSC010000018">
    <property type="protein sequence ID" value="CAB5684754.1"/>
    <property type="molecule type" value="Genomic_DNA"/>
</dbReference>
<dbReference type="InterPro" id="IPR036890">
    <property type="entry name" value="HATPase_C_sf"/>
</dbReference>
<dbReference type="GO" id="GO:0000156">
    <property type="term" value="F:phosphorelay response regulator activity"/>
    <property type="evidence" value="ECO:0007669"/>
    <property type="project" value="TreeGrafter"/>
</dbReference>
<evidence type="ECO:0000259" key="6">
    <source>
        <dbReference type="PROSITE" id="PS50109"/>
    </source>
</evidence>
<dbReference type="GO" id="GO:0000155">
    <property type="term" value="F:phosphorelay sensor kinase activity"/>
    <property type="evidence" value="ECO:0007669"/>
    <property type="project" value="InterPro"/>
</dbReference>
<keyword evidence="4" id="KW-0418">Kinase</keyword>
<evidence type="ECO:0000256" key="2">
    <source>
        <dbReference type="ARBA" id="ARBA00012438"/>
    </source>
</evidence>
<dbReference type="CDD" id="cd00082">
    <property type="entry name" value="HisKA"/>
    <property type="match status" value="1"/>
</dbReference>
<dbReference type="SMART" id="SM00387">
    <property type="entry name" value="HATPase_c"/>
    <property type="match status" value="1"/>
</dbReference>
<dbReference type="InterPro" id="IPR005467">
    <property type="entry name" value="His_kinase_dom"/>
</dbReference>
<dbReference type="InterPro" id="IPR003661">
    <property type="entry name" value="HisK_dim/P_dom"/>
</dbReference>
<gene>
    <name evidence="7" type="primary">cph1</name>
    <name evidence="7" type="ORF">GHA_01622</name>
</gene>
<dbReference type="PROSITE" id="PS50109">
    <property type="entry name" value="HIS_KIN"/>
    <property type="match status" value="1"/>
</dbReference>
<dbReference type="SUPFAM" id="SSF55874">
    <property type="entry name" value="ATPase domain of HSP90 chaperone/DNA topoisomerase II/histidine kinase"/>
    <property type="match status" value="1"/>
</dbReference>
<dbReference type="PANTHER" id="PTHR42878:SF15">
    <property type="entry name" value="BACTERIOPHYTOCHROME"/>
    <property type="match status" value="1"/>
</dbReference>
<dbReference type="InterPro" id="IPR003594">
    <property type="entry name" value="HATPase_dom"/>
</dbReference>
<organism evidence="7 8">
    <name type="scientific">Comamonas aquatica</name>
    <dbReference type="NCBI Taxonomy" id="225991"/>
    <lineage>
        <taxon>Bacteria</taxon>
        <taxon>Pseudomonadati</taxon>
        <taxon>Pseudomonadota</taxon>
        <taxon>Betaproteobacteria</taxon>
        <taxon>Burkholderiales</taxon>
        <taxon>Comamonadaceae</taxon>
        <taxon>Comamonas</taxon>
    </lineage>
</organism>
<dbReference type="AlphaFoldDB" id="A0AA35D700"/>
<dbReference type="GO" id="GO:0007234">
    <property type="term" value="P:osmosensory signaling via phosphorelay pathway"/>
    <property type="evidence" value="ECO:0007669"/>
    <property type="project" value="TreeGrafter"/>
</dbReference>
<accession>A0AA35D700</accession>
<dbReference type="Pfam" id="PF02518">
    <property type="entry name" value="HATPase_c"/>
    <property type="match status" value="1"/>
</dbReference>
<dbReference type="PANTHER" id="PTHR42878">
    <property type="entry name" value="TWO-COMPONENT HISTIDINE KINASE"/>
    <property type="match status" value="1"/>
</dbReference>
<dbReference type="RefSeq" id="WP_234687075.1">
    <property type="nucleotide sequence ID" value="NZ_CAHPRW010000006.1"/>
</dbReference>
<evidence type="ECO:0000256" key="5">
    <source>
        <dbReference type="SAM" id="Coils"/>
    </source>
</evidence>
<comment type="caution">
    <text evidence="7">The sequence shown here is derived from an EMBL/GenBank/DDBJ whole genome shotgun (WGS) entry which is preliminary data.</text>
</comment>
<sequence length="259" mass="28177">MHPVLPSTLEEAQAVIARQQQELAQLQGAHEAWMRAVAHDLRAPLRHVLSFAPLLRESVEELAAAAPQAADAVADAREFTTTMEQSARKMSAMLDGMAQVSHAARAPLALGLIDWGVVARHAVQRWQATHPQVQWTLPEAPVPVMADAAALQALTEAVLHNAVKFSARQAQPVVRLSAQPLDDGWWRLQVQDQGVGFDRQRAQHLGELFQRMHRDAEFPGVGCGLALVQTVAQRHGARVAIEAQPQAGCTVCIDWPGAL</sequence>
<evidence type="ECO:0000256" key="4">
    <source>
        <dbReference type="ARBA" id="ARBA00022777"/>
    </source>
</evidence>
<dbReference type="Gene3D" id="3.30.565.10">
    <property type="entry name" value="Histidine kinase-like ATPase, C-terminal domain"/>
    <property type="match status" value="1"/>
</dbReference>
<reference evidence="7" key="1">
    <citation type="submission" date="2020-05" db="EMBL/GenBank/DDBJ databases">
        <authorList>
            <person name="Delgado-Blas J."/>
        </authorList>
    </citation>
    <scope>NUCLEOTIDE SEQUENCE</scope>
    <source>
        <strain evidence="7">BB1454</strain>
    </source>
</reference>
<feature type="coiled-coil region" evidence="5">
    <location>
        <begin position="9"/>
        <end position="36"/>
    </location>
</feature>